<protein>
    <recommendedName>
        <fullName evidence="5">Pectinesterase</fullName>
        <ecNumber evidence="5">3.1.1.11</ecNumber>
    </recommendedName>
</protein>
<dbReference type="PROSITE" id="PS00503">
    <property type="entry name" value="PECTINESTERASE_2"/>
    <property type="match status" value="1"/>
</dbReference>
<dbReference type="InterPro" id="IPR012334">
    <property type="entry name" value="Pectin_lyas_fold"/>
</dbReference>
<dbReference type="InterPro" id="IPR033131">
    <property type="entry name" value="Pectinesterase_Asp_AS"/>
</dbReference>
<dbReference type="InterPro" id="IPR011050">
    <property type="entry name" value="Pectin_lyase_fold/virulence"/>
</dbReference>
<feature type="chain" id="PRO_5011813308" description="Pectinesterase" evidence="5">
    <location>
        <begin position="20"/>
        <end position="321"/>
    </location>
</feature>
<dbReference type="InterPro" id="IPR000070">
    <property type="entry name" value="Pectinesterase_cat"/>
</dbReference>
<evidence type="ECO:0000256" key="4">
    <source>
        <dbReference type="PROSITE-ProRule" id="PRU10040"/>
    </source>
</evidence>
<feature type="active site" evidence="4">
    <location>
        <position position="181"/>
    </location>
</feature>
<dbReference type="EC" id="3.1.1.11" evidence="5"/>
<dbReference type="GO" id="GO:0045490">
    <property type="term" value="P:pectin catabolic process"/>
    <property type="evidence" value="ECO:0007669"/>
    <property type="project" value="UniProtKB-UniRule"/>
</dbReference>
<evidence type="ECO:0000256" key="2">
    <source>
        <dbReference type="ARBA" id="ARBA00022801"/>
    </source>
</evidence>
<evidence type="ECO:0000256" key="1">
    <source>
        <dbReference type="ARBA" id="ARBA00008891"/>
    </source>
</evidence>
<name>A0A1T5N690_9BACT</name>
<sequence length="321" mass="35853">MKQLFYLLLVIFSATGVMAQQTYPSRLTVAKDGSGDYTTIQEAVNAVRAYSPVPLTITVKNGIYPEKLVIPSWVTNITFIGESRDSTIITNDDYSGKLVGDKKLSTFNSYTVWVQGNDVKIENLTIRNTAGRVGQAVALHVDGDHFVIRNCKLLGNQDTLLTANSNSRQYYENCVIEGTTDFIFGPATALFHHCTIRSLSDSYITAAATTKEQAYGYVFLECNITANKEAGKVYLGRPWRAYARTVFIRCELGKHILPVGWHNWDKTENEQTAFYAEYNNRGEGAVVTGRVPWSKQLSGKQAKEYTPVKILGGWNPVYNEK</sequence>
<keyword evidence="8" id="KW-1185">Reference proteome</keyword>
<evidence type="ECO:0000313" key="7">
    <source>
        <dbReference type="EMBL" id="SKC95982.1"/>
    </source>
</evidence>
<keyword evidence="2 5" id="KW-0378">Hydrolase</keyword>
<evidence type="ECO:0000313" key="8">
    <source>
        <dbReference type="Proteomes" id="UP000190166"/>
    </source>
</evidence>
<feature type="signal peptide" evidence="5">
    <location>
        <begin position="1"/>
        <end position="19"/>
    </location>
</feature>
<dbReference type="GO" id="GO:0042545">
    <property type="term" value="P:cell wall modification"/>
    <property type="evidence" value="ECO:0007669"/>
    <property type="project" value="UniProtKB-UniRule"/>
</dbReference>
<comment type="similarity">
    <text evidence="1">Belongs to the pectinesterase family.</text>
</comment>
<dbReference type="Proteomes" id="UP000190166">
    <property type="component" value="Unassembled WGS sequence"/>
</dbReference>
<keyword evidence="3 5" id="KW-0063">Aspartyl esterase</keyword>
<dbReference type="EMBL" id="FUZZ01000001">
    <property type="protein sequence ID" value="SKC95982.1"/>
    <property type="molecule type" value="Genomic_DNA"/>
</dbReference>
<dbReference type="SUPFAM" id="SSF51126">
    <property type="entry name" value="Pectin lyase-like"/>
    <property type="match status" value="1"/>
</dbReference>
<dbReference type="STRING" id="393003.SAMN05660461_0578"/>
<reference evidence="7 8" key="1">
    <citation type="submission" date="2017-02" db="EMBL/GenBank/DDBJ databases">
        <authorList>
            <person name="Peterson S.W."/>
        </authorList>
    </citation>
    <scope>NUCLEOTIDE SEQUENCE [LARGE SCALE GENOMIC DNA]</scope>
    <source>
        <strain evidence="7 8">DSM 18108</strain>
    </source>
</reference>
<dbReference type="PANTHER" id="PTHR31321:SF57">
    <property type="entry name" value="PECTINESTERASE 53-RELATED"/>
    <property type="match status" value="1"/>
</dbReference>
<dbReference type="GO" id="GO:0030599">
    <property type="term" value="F:pectinesterase activity"/>
    <property type="evidence" value="ECO:0007669"/>
    <property type="project" value="UniProtKB-UniRule"/>
</dbReference>
<keyword evidence="5" id="KW-0732">Signal</keyword>
<proteinExistence type="inferred from homology"/>
<dbReference type="AlphaFoldDB" id="A0A1T5N690"/>
<gene>
    <name evidence="7" type="ORF">SAMN05660461_0578</name>
</gene>
<accession>A0A1T5N690</accession>
<dbReference type="PANTHER" id="PTHR31321">
    <property type="entry name" value="ACYL-COA THIOESTER HYDROLASE YBHC-RELATED"/>
    <property type="match status" value="1"/>
</dbReference>
<evidence type="ECO:0000256" key="5">
    <source>
        <dbReference type="RuleBase" id="RU000589"/>
    </source>
</evidence>
<organism evidence="7 8">
    <name type="scientific">Chitinophaga ginsengisegetis</name>
    <dbReference type="NCBI Taxonomy" id="393003"/>
    <lineage>
        <taxon>Bacteria</taxon>
        <taxon>Pseudomonadati</taxon>
        <taxon>Bacteroidota</taxon>
        <taxon>Chitinophagia</taxon>
        <taxon>Chitinophagales</taxon>
        <taxon>Chitinophagaceae</taxon>
        <taxon>Chitinophaga</taxon>
    </lineage>
</organism>
<dbReference type="UniPathway" id="UPA00545">
    <property type="reaction ID" value="UER00823"/>
</dbReference>
<comment type="catalytic activity">
    <reaction evidence="5">
        <text>[(1-&gt;4)-alpha-D-galacturonosyl methyl ester](n) + n H2O = [(1-&gt;4)-alpha-D-galacturonosyl](n) + n methanol + n H(+)</text>
        <dbReference type="Rhea" id="RHEA:22380"/>
        <dbReference type="Rhea" id="RHEA-COMP:14570"/>
        <dbReference type="Rhea" id="RHEA-COMP:14573"/>
        <dbReference type="ChEBI" id="CHEBI:15377"/>
        <dbReference type="ChEBI" id="CHEBI:15378"/>
        <dbReference type="ChEBI" id="CHEBI:17790"/>
        <dbReference type="ChEBI" id="CHEBI:140522"/>
        <dbReference type="ChEBI" id="CHEBI:140523"/>
        <dbReference type="EC" id="3.1.1.11"/>
    </reaction>
</comment>
<dbReference type="RefSeq" id="WP_079467904.1">
    <property type="nucleotide sequence ID" value="NZ_FUZZ01000001.1"/>
</dbReference>
<dbReference type="Pfam" id="PF01095">
    <property type="entry name" value="Pectinesterase"/>
    <property type="match status" value="1"/>
</dbReference>
<evidence type="ECO:0000259" key="6">
    <source>
        <dbReference type="Pfam" id="PF01095"/>
    </source>
</evidence>
<dbReference type="GO" id="GO:0009279">
    <property type="term" value="C:cell outer membrane"/>
    <property type="evidence" value="ECO:0007669"/>
    <property type="project" value="TreeGrafter"/>
</dbReference>
<comment type="pathway">
    <text evidence="5">Glycan metabolism; pectin degradation; 2-dehydro-3-deoxy-D-gluconate from pectin: step 1/5.</text>
</comment>
<evidence type="ECO:0000256" key="3">
    <source>
        <dbReference type="ARBA" id="ARBA00023085"/>
    </source>
</evidence>
<feature type="domain" description="Pectinesterase catalytic" evidence="6">
    <location>
        <begin position="27"/>
        <end position="312"/>
    </location>
</feature>
<dbReference type="Gene3D" id="2.160.20.10">
    <property type="entry name" value="Single-stranded right-handed beta-helix, Pectin lyase-like"/>
    <property type="match status" value="1"/>
</dbReference>